<dbReference type="EMBL" id="AKWN02000368">
    <property type="protein sequence ID" value="EMP06296.1"/>
    <property type="molecule type" value="Genomic_DNA"/>
</dbReference>
<dbReference type="BioCyc" id="LINT1193029:G11R4-5281-MONOMER"/>
<proteinExistence type="predicted"/>
<accession>M6ZJN0</accession>
<comment type="caution">
    <text evidence="1">The sequence shown here is derived from an EMBL/GenBank/DDBJ whole genome shotgun (WGS) entry which is preliminary data.</text>
</comment>
<organism evidence="1 2">
    <name type="scientific">Leptospira interrogans serovar Pyrogenes str. 200701872</name>
    <dbReference type="NCBI Taxonomy" id="1193029"/>
    <lineage>
        <taxon>Bacteria</taxon>
        <taxon>Pseudomonadati</taxon>
        <taxon>Spirochaetota</taxon>
        <taxon>Spirochaetia</taxon>
        <taxon>Leptospirales</taxon>
        <taxon>Leptospiraceae</taxon>
        <taxon>Leptospira</taxon>
    </lineage>
</organism>
<reference evidence="1 2" key="1">
    <citation type="submission" date="2013-01" db="EMBL/GenBank/DDBJ databases">
        <authorList>
            <person name="Harkins D.M."/>
            <person name="Durkin A.S."/>
            <person name="Brinkac L.M."/>
            <person name="Haft D.H."/>
            <person name="Selengut J.D."/>
            <person name="Sanka R."/>
            <person name="DePew J."/>
            <person name="Purushe J."/>
            <person name="Picardeau M."/>
            <person name="Werts C."/>
            <person name="Goarant C."/>
            <person name="Vinetz J.M."/>
            <person name="Sutton G.G."/>
            <person name="Nierman W.C."/>
            <person name="Fouts D.E."/>
        </authorList>
    </citation>
    <scope>NUCLEOTIDE SEQUENCE [LARGE SCALE GENOMIC DNA]</scope>
    <source>
        <strain evidence="1 2">200701872</strain>
    </source>
</reference>
<evidence type="ECO:0000313" key="1">
    <source>
        <dbReference type="EMBL" id="EMP06296.1"/>
    </source>
</evidence>
<dbReference type="Proteomes" id="UP000012117">
    <property type="component" value="Unassembled WGS sequence"/>
</dbReference>
<gene>
    <name evidence="1" type="ORF">LEP1GSC124_0465</name>
</gene>
<sequence>MSEFIEIKVGEKSYQFPLISGTDGKKGIDIRELHQKNRTNFLRSGFF</sequence>
<name>M6ZJN0_LEPIR</name>
<evidence type="ECO:0000313" key="2">
    <source>
        <dbReference type="Proteomes" id="UP000012117"/>
    </source>
</evidence>
<protein>
    <submittedName>
        <fullName evidence="1">Uncharacterized protein</fullName>
    </submittedName>
</protein>
<dbReference type="AlphaFoldDB" id="M6ZJN0"/>
<dbReference type="Gene3D" id="2.20.28.60">
    <property type="match status" value="1"/>
</dbReference>